<dbReference type="PROSITE" id="PS00218">
    <property type="entry name" value="AMINO_ACID_PERMEASE_1"/>
    <property type="match status" value="1"/>
</dbReference>
<feature type="transmembrane region" description="Helical" evidence="7">
    <location>
        <begin position="451"/>
        <end position="473"/>
    </location>
</feature>
<feature type="transmembrane region" description="Helical" evidence="7">
    <location>
        <begin position="202"/>
        <end position="221"/>
    </location>
</feature>
<evidence type="ECO:0000256" key="2">
    <source>
        <dbReference type="ARBA" id="ARBA00022448"/>
    </source>
</evidence>
<evidence type="ECO:0000256" key="1">
    <source>
        <dbReference type="ARBA" id="ARBA00004141"/>
    </source>
</evidence>
<feature type="transmembrane region" description="Helical" evidence="7">
    <location>
        <begin position="381"/>
        <end position="403"/>
    </location>
</feature>
<dbReference type="GO" id="GO:0022857">
    <property type="term" value="F:transmembrane transporter activity"/>
    <property type="evidence" value="ECO:0007669"/>
    <property type="project" value="InterPro"/>
</dbReference>
<feature type="transmembrane region" description="Helical" evidence="7">
    <location>
        <begin position="99"/>
        <end position="119"/>
    </location>
</feature>
<evidence type="ECO:0000256" key="7">
    <source>
        <dbReference type="SAM" id="Phobius"/>
    </source>
</evidence>
<dbReference type="PIRSF" id="PIRSF006060">
    <property type="entry name" value="AA_transporter"/>
    <property type="match status" value="1"/>
</dbReference>
<name>A0A8H5AJ22_FUSOX</name>
<dbReference type="Gene3D" id="1.20.1740.10">
    <property type="entry name" value="Amino acid/polyamine transporter I"/>
    <property type="match status" value="1"/>
</dbReference>
<feature type="compositionally biased region" description="Basic and acidic residues" evidence="6">
    <location>
        <begin position="1"/>
        <end position="12"/>
    </location>
</feature>
<evidence type="ECO:0000256" key="6">
    <source>
        <dbReference type="SAM" id="MobiDB-lite"/>
    </source>
</evidence>
<dbReference type="Proteomes" id="UP000558688">
    <property type="component" value="Unassembled WGS sequence"/>
</dbReference>
<organism evidence="8 9">
    <name type="scientific">Fusarium oxysporum</name>
    <name type="common">Fusarium vascular wilt</name>
    <dbReference type="NCBI Taxonomy" id="5507"/>
    <lineage>
        <taxon>Eukaryota</taxon>
        <taxon>Fungi</taxon>
        <taxon>Dikarya</taxon>
        <taxon>Ascomycota</taxon>
        <taxon>Pezizomycotina</taxon>
        <taxon>Sordariomycetes</taxon>
        <taxon>Hypocreomycetidae</taxon>
        <taxon>Hypocreales</taxon>
        <taxon>Nectriaceae</taxon>
        <taxon>Fusarium</taxon>
        <taxon>Fusarium oxysporum species complex</taxon>
    </lineage>
</organism>
<feature type="transmembrane region" description="Helical" evidence="7">
    <location>
        <begin position="175"/>
        <end position="196"/>
    </location>
</feature>
<dbReference type="PANTHER" id="PTHR45649:SF11">
    <property type="entry name" value="TRANSPORTER, PUTATIVE (EUROFUNG)-RELATED"/>
    <property type="match status" value="1"/>
</dbReference>
<evidence type="ECO:0000256" key="3">
    <source>
        <dbReference type="ARBA" id="ARBA00022692"/>
    </source>
</evidence>
<dbReference type="AlphaFoldDB" id="A0A8H5AJ22"/>
<feature type="transmembrane region" description="Helical" evidence="7">
    <location>
        <begin position="479"/>
        <end position="499"/>
    </location>
</feature>
<dbReference type="EMBL" id="JAAFOW010000777">
    <property type="protein sequence ID" value="KAF5264240.1"/>
    <property type="molecule type" value="Genomic_DNA"/>
</dbReference>
<evidence type="ECO:0000256" key="5">
    <source>
        <dbReference type="ARBA" id="ARBA00023136"/>
    </source>
</evidence>
<evidence type="ECO:0008006" key="10">
    <source>
        <dbReference type="Google" id="ProtNLM"/>
    </source>
</evidence>
<comment type="subcellular location">
    <subcellularLocation>
        <location evidence="1">Membrane</location>
        <topology evidence="1">Multi-pass membrane protein</topology>
    </subcellularLocation>
</comment>
<reference evidence="8" key="1">
    <citation type="submission" date="2020-02" db="EMBL/GenBank/DDBJ databases">
        <title>Identification and distribution of gene clusters putatively required for synthesis of sphingolipid metabolism inhibitors in phylogenetically diverse species of the filamentous fungus Fusarium.</title>
        <authorList>
            <person name="Kim H.-S."/>
            <person name="Busman M."/>
            <person name="Brown D.W."/>
            <person name="Divon H."/>
            <person name="Uhlig S."/>
            <person name="Proctor R.H."/>
        </authorList>
    </citation>
    <scope>NUCLEOTIDE SEQUENCE [LARGE SCALE GENOMIC DNA]</scope>
    <source>
        <strain evidence="8">NRRL 39464</strain>
    </source>
</reference>
<evidence type="ECO:0000313" key="9">
    <source>
        <dbReference type="Proteomes" id="UP000558688"/>
    </source>
</evidence>
<proteinExistence type="predicted"/>
<feature type="transmembrane region" description="Helical" evidence="7">
    <location>
        <begin position="139"/>
        <end position="163"/>
    </location>
</feature>
<dbReference type="Pfam" id="PF13520">
    <property type="entry name" value="AA_permease_2"/>
    <property type="match status" value="1"/>
</dbReference>
<dbReference type="GO" id="GO:0016020">
    <property type="term" value="C:membrane"/>
    <property type="evidence" value="ECO:0007669"/>
    <property type="project" value="UniProtKB-SubCell"/>
</dbReference>
<feature type="transmembrane region" description="Helical" evidence="7">
    <location>
        <begin position="281"/>
        <end position="302"/>
    </location>
</feature>
<feature type="transmembrane region" description="Helical" evidence="7">
    <location>
        <begin position="409"/>
        <end position="431"/>
    </location>
</feature>
<gene>
    <name evidence="8" type="ORF">FOXYS1_4986</name>
</gene>
<protein>
    <recommendedName>
        <fullName evidence="10">Choline transport protein</fullName>
    </recommendedName>
</protein>
<keyword evidence="4 7" id="KW-1133">Transmembrane helix</keyword>
<keyword evidence="5 7" id="KW-0472">Membrane</keyword>
<dbReference type="GO" id="GO:0006865">
    <property type="term" value="P:amino acid transport"/>
    <property type="evidence" value="ECO:0007669"/>
    <property type="project" value="InterPro"/>
</dbReference>
<keyword evidence="2" id="KW-0813">Transport</keyword>
<dbReference type="PANTHER" id="PTHR45649">
    <property type="entry name" value="AMINO-ACID PERMEASE BAT1"/>
    <property type="match status" value="1"/>
</dbReference>
<feature type="transmembrane region" description="Helical" evidence="7">
    <location>
        <begin position="334"/>
        <end position="360"/>
    </location>
</feature>
<feature type="region of interest" description="Disordered" evidence="6">
    <location>
        <begin position="1"/>
        <end position="20"/>
    </location>
</feature>
<accession>A0A8H5AJ22</accession>
<feature type="transmembrane region" description="Helical" evidence="7">
    <location>
        <begin position="64"/>
        <end position="87"/>
    </location>
</feature>
<evidence type="ECO:0000256" key="4">
    <source>
        <dbReference type="ARBA" id="ARBA00022989"/>
    </source>
</evidence>
<comment type="caution">
    <text evidence="8">The sequence shown here is derived from an EMBL/GenBank/DDBJ whole genome shotgun (WGS) entry which is preliminary data.</text>
</comment>
<dbReference type="InterPro" id="IPR002293">
    <property type="entry name" value="AA/rel_permease1"/>
</dbReference>
<feature type="transmembrane region" description="Helical" evidence="7">
    <location>
        <begin position="36"/>
        <end position="58"/>
    </location>
</feature>
<sequence>MDHTEAQSERGDASAAEATVSSTQEMPRIFSLRSTLAIAFSITNTWIGYSATFVPPLLAGGGPAVVFCLVLACFACTVLALGLAELSSAFPSSGGQYQYAPLLPMVCACARFYAFMVSTEKYRAPVAFTVGWISILERIGWLFTTASTTVFCSQTSLVIASLYHPTYVWKPWQVWLVYVLITILSGVLIVMLPRWVPTAEKIFFFSSLLGLCVAFVTILATSSPKQPAKVIFAEWVNVTGWPDGLAFLLATGQAMYGFLGLDGATHIAEEMPNPERTVPKVIALIMAIGTVTSVPWSIALLFSTNNLDKVSAAAIPVFEVFMQAIRSQAAATFFTVWICFIYYGALVSCYVTSGRLIWAFSRDGGLPYSHIFSNIHPTLRVPVNATALAGVFMIVFGLLYVASTAAYNSIIGLAIMSTNITCALPQAILIIRGRSVMPKRYFDLGRITGTFCNVFASCYALLYTILFCFPLSLPVTAESMNYQAVVLVGTLALITVLWWGGKRKSFHGPVLEADGHIVSHHHEIPVKEN</sequence>
<dbReference type="InterPro" id="IPR004840">
    <property type="entry name" value="Amino_acid_permease_CS"/>
</dbReference>
<keyword evidence="3 7" id="KW-0812">Transmembrane</keyword>
<evidence type="ECO:0000313" key="8">
    <source>
        <dbReference type="EMBL" id="KAF5264240.1"/>
    </source>
</evidence>